<dbReference type="Proteomes" id="UP000035932">
    <property type="component" value="Unassembled WGS sequence"/>
</dbReference>
<dbReference type="EMBL" id="LFML01000033">
    <property type="protein sequence ID" value="KMO98052.1"/>
    <property type="molecule type" value="Genomic_DNA"/>
</dbReference>
<name>A0A0J6XUW5_9ACTN</name>
<feature type="region of interest" description="Disordered" evidence="1">
    <location>
        <begin position="1"/>
        <end position="48"/>
    </location>
</feature>
<evidence type="ECO:0000256" key="1">
    <source>
        <dbReference type="SAM" id="MobiDB-lite"/>
    </source>
</evidence>
<proteinExistence type="predicted"/>
<protein>
    <submittedName>
        <fullName evidence="2">Uncharacterized protein</fullName>
    </submittedName>
</protein>
<evidence type="ECO:0000313" key="2">
    <source>
        <dbReference type="EMBL" id="KMO98052.1"/>
    </source>
</evidence>
<organism evidence="2 3">
    <name type="scientific">Streptomyces roseus</name>
    <dbReference type="NCBI Taxonomy" id="66430"/>
    <lineage>
        <taxon>Bacteria</taxon>
        <taxon>Bacillati</taxon>
        <taxon>Actinomycetota</taxon>
        <taxon>Actinomycetes</taxon>
        <taxon>Kitasatosporales</taxon>
        <taxon>Streptomycetaceae</taxon>
        <taxon>Streptomyces</taxon>
    </lineage>
</organism>
<accession>A0A0J6XUW5</accession>
<sequence length="98" mass="10319">MRAAGTSSSHASQEPRDGGIQVPGQFIGAGVTRSGQCPHHHQATGGQLGEPLADKMAQTALYPVTDDGATHGLADDETRTRRGIDLPRRVRVRCTACT</sequence>
<dbReference type="STRING" id="66430.ACS04_09095"/>
<keyword evidence="3" id="KW-1185">Reference proteome</keyword>
<dbReference type="AlphaFoldDB" id="A0A0J6XUW5"/>
<reference evidence="2 3" key="1">
    <citation type="submission" date="2015-06" db="EMBL/GenBank/DDBJ databases">
        <title>Recapitulation of the evolution of biosynthetic gene clusters reveals hidden chemical diversity on bacterial genomes.</title>
        <authorList>
            <person name="Cruz-Morales P."/>
            <person name="Martinez-Guerrero C."/>
            <person name="Morales-Escalante M.A."/>
            <person name="Yanez-Guerra L.A."/>
            <person name="Kopp J.F."/>
            <person name="Feldmann J."/>
            <person name="Ramos-Aboites H.E."/>
            <person name="Barona-Gomez F."/>
        </authorList>
    </citation>
    <scope>NUCLEOTIDE SEQUENCE [LARGE SCALE GENOMIC DNA]</scope>
    <source>
        <strain evidence="2 3">ATCC 31245</strain>
    </source>
</reference>
<feature type="compositionally biased region" description="Polar residues" evidence="1">
    <location>
        <begin position="1"/>
        <end position="12"/>
    </location>
</feature>
<comment type="caution">
    <text evidence="2">The sequence shown here is derived from an EMBL/GenBank/DDBJ whole genome shotgun (WGS) entry which is preliminary data.</text>
</comment>
<evidence type="ECO:0000313" key="3">
    <source>
        <dbReference type="Proteomes" id="UP000035932"/>
    </source>
</evidence>
<gene>
    <name evidence="2" type="ORF">ACS04_09095</name>
</gene>